<evidence type="ECO:0000256" key="3">
    <source>
        <dbReference type="ARBA" id="ARBA00022801"/>
    </source>
</evidence>
<evidence type="ECO:0000259" key="9">
    <source>
        <dbReference type="PROSITE" id="PS51767"/>
    </source>
</evidence>
<dbReference type="InterPro" id="IPR034161">
    <property type="entry name" value="Pepsin-like_plant"/>
</dbReference>
<feature type="signal peptide" evidence="8">
    <location>
        <begin position="1"/>
        <end position="29"/>
    </location>
</feature>
<keyword evidence="11" id="KW-1185">Reference proteome</keyword>
<dbReference type="Pfam" id="PF14541">
    <property type="entry name" value="TAXi_C"/>
    <property type="match status" value="1"/>
</dbReference>
<feature type="chain" id="PRO_5035721939" description="Peptidase A1 domain-containing protein" evidence="8">
    <location>
        <begin position="30"/>
        <end position="565"/>
    </location>
</feature>
<dbReference type="Gene3D" id="2.40.70.10">
    <property type="entry name" value="Acid Proteases"/>
    <property type="match status" value="2"/>
</dbReference>
<gene>
    <name evidence="10" type="ORF">KC19_10G135800</name>
</gene>
<dbReference type="PANTHER" id="PTHR13683">
    <property type="entry name" value="ASPARTYL PROTEASES"/>
    <property type="match status" value="1"/>
</dbReference>
<dbReference type="GO" id="GO:0006508">
    <property type="term" value="P:proteolysis"/>
    <property type="evidence" value="ECO:0007669"/>
    <property type="project" value="UniProtKB-KW"/>
</dbReference>
<feature type="active site" evidence="5">
    <location>
        <position position="321"/>
    </location>
</feature>
<dbReference type="GO" id="GO:0004190">
    <property type="term" value="F:aspartic-type endopeptidase activity"/>
    <property type="evidence" value="ECO:0007669"/>
    <property type="project" value="UniProtKB-KW"/>
</dbReference>
<keyword evidence="2 6" id="KW-0064">Aspartyl protease</keyword>
<evidence type="ECO:0000313" key="10">
    <source>
        <dbReference type="EMBL" id="KAG0559874.1"/>
    </source>
</evidence>
<accession>A0A8T0GNU9</accession>
<dbReference type="EMBL" id="CM026431">
    <property type="protein sequence ID" value="KAG0559874.1"/>
    <property type="molecule type" value="Genomic_DNA"/>
</dbReference>
<dbReference type="InterPro" id="IPR001969">
    <property type="entry name" value="Aspartic_peptidase_AS"/>
</dbReference>
<keyword evidence="6" id="KW-0645">Protease</keyword>
<dbReference type="InterPro" id="IPR001461">
    <property type="entry name" value="Aspartic_peptidase_A1"/>
</dbReference>
<dbReference type="PROSITE" id="PS00141">
    <property type="entry name" value="ASP_PROTEASE"/>
    <property type="match status" value="1"/>
</dbReference>
<organism evidence="10 11">
    <name type="scientific">Ceratodon purpureus</name>
    <name type="common">Fire moss</name>
    <name type="synonym">Dicranum purpureum</name>
    <dbReference type="NCBI Taxonomy" id="3225"/>
    <lineage>
        <taxon>Eukaryota</taxon>
        <taxon>Viridiplantae</taxon>
        <taxon>Streptophyta</taxon>
        <taxon>Embryophyta</taxon>
        <taxon>Bryophyta</taxon>
        <taxon>Bryophytina</taxon>
        <taxon>Bryopsida</taxon>
        <taxon>Dicranidae</taxon>
        <taxon>Pseudoditrichales</taxon>
        <taxon>Ditrichaceae</taxon>
        <taxon>Ceratodon</taxon>
    </lineage>
</organism>
<keyword evidence="3 6" id="KW-0378">Hydrolase</keyword>
<evidence type="ECO:0000256" key="8">
    <source>
        <dbReference type="SAM" id="SignalP"/>
    </source>
</evidence>
<evidence type="ECO:0000256" key="4">
    <source>
        <dbReference type="ARBA" id="ARBA00023180"/>
    </source>
</evidence>
<reference evidence="10" key="1">
    <citation type="submission" date="2020-06" db="EMBL/GenBank/DDBJ databases">
        <title>WGS assembly of Ceratodon purpureus strain R40.</title>
        <authorList>
            <person name="Carey S.B."/>
            <person name="Jenkins J."/>
            <person name="Shu S."/>
            <person name="Lovell J.T."/>
            <person name="Sreedasyam A."/>
            <person name="Maumus F."/>
            <person name="Tiley G.P."/>
            <person name="Fernandez-Pozo N."/>
            <person name="Barry K."/>
            <person name="Chen C."/>
            <person name="Wang M."/>
            <person name="Lipzen A."/>
            <person name="Daum C."/>
            <person name="Saski C.A."/>
            <person name="Payton A.C."/>
            <person name="Mcbreen J.C."/>
            <person name="Conrad R.E."/>
            <person name="Kollar L.M."/>
            <person name="Olsson S."/>
            <person name="Huttunen S."/>
            <person name="Landis J.B."/>
            <person name="Wickett N.J."/>
            <person name="Johnson M.G."/>
            <person name="Rensing S.A."/>
            <person name="Grimwood J."/>
            <person name="Schmutz J."/>
            <person name="Mcdaniel S.F."/>
        </authorList>
    </citation>
    <scope>NUCLEOTIDE SEQUENCE</scope>
    <source>
        <strain evidence="10">R40</strain>
    </source>
</reference>
<dbReference type="InterPro" id="IPR021109">
    <property type="entry name" value="Peptidase_aspartic_dom_sf"/>
</dbReference>
<dbReference type="InterPro" id="IPR032799">
    <property type="entry name" value="TAXi_C"/>
</dbReference>
<dbReference type="InterPro" id="IPR032861">
    <property type="entry name" value="TAXi_N"/>
</dbReference>
<dbReference type="AlphaFoldDB" id="A0A8T0GNU9"/>
<evidence type="ECO:0000313" key="11">
    <source>
        <dbReference type="Proteomes" id="UP000822688"/>
    </source>
</evidence>
<comment type="caution">
    <text evidence="10">The sequence shown here is derived from an EMBL/GenBank/DDBJ whole genome shotgun (WGS) entry which is preliminary data.</text>
</comment>
<evidence type="ECO:0000256" key="7">
    <source>
        <dbReference type="SAM" id="MobiDB-lite"/>
    </source>
</evidence>
<evidence type="ECO:0000256" key="5">
    <source>
        <dbReference type="PIRSR" id="PIRSR601461-1"/>
    </source>
</evidence>
<feature type="compositionally biased region" description="Polar residues" evidence="7">
    <location>
        <begin position="499"/>
        <end position="513"/>
    </location>
</feature>
<dbReference type="PROSITE" id="PS51767">
    <property type="entry name" value="PEPTIDASE_A1"/>
    <property type="match status" value="1"/>
</dbReference>
<feature type="region of interest" description="Disordered" evidence="7">
    <location>
        <begin position="490"/>
        <end position="520"/>
    </location>
</feature>
<dbReference type="Pfam" id="PF14543">
    <property type="entry name" value="TAXi_N"/>
    <property type="match status" value="1"/>
</dbReference>
<dbReference type="PRINTS" id="PR00792">
    <property type="entry name" value="PEPSIN"/>
</dbReference>
<evidence type="ECO:0000256" key="2">
    <source>
        <dbReference type="ARBA" id="ARBA00022750"/>
    </source>
</evidence>
<evidence type="ECO:0000256" key="6">
    <source>
        <dbReference type="RuleBase" id="RU000454"/>
    </source>
</evidence>
<sequence>MVLMDHRPDSAQLVMVFLTLMQIVASSHGGQNSAQSRNQTRSIQAKEMDLPTALWTRSEYGAALVVPLLSSISKSPLERYRTSLSALNVGTKLSDSLARHGYYTTMVYIGSPPQSFALIVDTGSTITYVPCSSCSHCGTHQNPSFKPEESSTYTAIHCDDLDCELGACAHSSNLCNYARHYAEQSFSSGFLARDIVRFGKGSSGLPRPLLFGCETTESGNLFLQHADGIMGLGRGSLSVVDQLITQGAIASTFSLCYGGMDEDGGALILGSLTPIDEMVFTPSNPTRSSYYNVVLKEIWVEGVPLPVKPSVFDGRYGTILDSGTTFAYLPAKAFDVFKDAFVRGVKDLKEIDGPDENFQDICYSGAGNDPDNLSSYFPSIDFVFGDDKAISLAAENYLFRHPKHAGAYCLGFFQNEDSTTILGGIVARNMLVTYDREEEQIGFVRTKCTDLWKTLSAEARSASDNDSSIPPFANGDTDYEWINPSMPYLPPNRHPVSDSPHSPHQNNSQPQGKNHSDTDVVPKKRVHISDACSLLSFQLYVPFVGPCLRHLHVPLMVILVSTLWK</sequence>
<evidence type="ECO:0000256" key="1">
    <source>
        <dbReference type="ARBA" id="ARBA00007447"/>
    </source>
</evidence>
<proteinExistence type="inferred from homology"/>
<dbReference type="PANTHER" id="PTHR13683:SF817">
    <property type="entry name" value="OS07G0592200 PROTEIN"/>
    <property type="match status" value="1"/>
</dbReference>
<name>A0A8T0GNU9_CERPU</name>
<keyword evidence="4" id="KW-0325">Glycoprotein</keyword>
<dbReference type="InterPro" id="IPR033121">
    <property type="entry name" value="PEPTIDASE_A1"/>
</dbReference>
<feature type="domain" description="Peptidase A1" evidence="9">
    <location>
        <begin position="103"/>
        <end position="444"/>
    </location>
</feature>
<dbReference type="CDD" id="cd05476">
    <property type="entry name" value="pepsin_A_like_plant"/>
    <property type="match status" value="1"/>
</dbReference>
<feature type="active site" evidence="5">
    <location>
        <position position="121"/>
    </location>
</feature>
<protein>
    <recommendedName>
        <fullName evidence="9">Peptidase A1 domain-containing protein</fullName>
    </recommendedName>
</protein>
<keyword evidence="8" id="KW-0732">Signal</keyword>
<comment type="similarity">
    <text evidence="1 6">Belongs to the peptidase A1 family.</text>
</comment>
<dbReference type="FunFam" id="2.40.70.10:FF:000025">
    <property type="entry name" value="Aspartyl protease family protein"/>
    <property type="match status" value="1"/>
</dbReference>
<dbReference type="Proteomes" id="UP000822688">
    <property type="component" value="Chromosome 10"/>
</dbReference>
<dbReference type="SUPFAM" id="SSF50630">
    <property type="entry name" value="Acid proteases"/>
    <property type="match status" value="1"/>
</dbReference>